<reference evidence="4" key="1">
    <citation type="submission" date="2018-04" db="EMBL/GenBank/DDBJ databases">
        <authorList>
            <person name="Lucker S."/>
            <person name="Sakoula D."/>
        </authorList>
    </citation>
    <scope>NUCLEOTIDE SEQUENCE [LARGE SCALE GENOMIC DNA]</scope>
</reference>
<evidence type="ECO:0000313" key="4">
    <source>
        <dbReference type="Proteomes" id="UP000248168"/>
    </source>
</evidence>
<gene>
    <name evidence="3" type="ORF">NITLEN_80064</name>
</gene>
<dbReference type="Pfam" id="PF01488">
    <property type="entry name" value="Shikimate_DH"/>
    <property type="match status" value="1"/>
</dbReference>
<dbReference type="InterPro" id="IPR006151">
    <property type="entry name" value="Shikm_DH/Glu-tRNA_Rdtase"/>
</dbReference>
<dbReference type="AlphaFoldDB" id="A0A330LC33"/>
<dbReference type="Gene3D" id="3.40.50.720">
    <property type="entry name" value="NAD(P)-binding Rossmann-like Domain"/>
    <property type="match status" value="1"/>
</dbReference>
<feature type="domain" description="Quinate/shikimate 5-dehydrogenase/glutamyl-tRNA reductase" evidence="2">
    <location>
        <begin position="379"/>
        <end position="484"/>
    </location>
</feature>
<evidence type="ECO:0000256" key="1">
    <source>
        <dbReference type="ARBA" id="ARBA00022857"/>
    </source>
</evidence>
<dbReference type="InParanoid" id="A0A330LC33"/>
<keyword evidence="4" id="KW-1185">Reference proteome</keyword>
<evidence type="ECO:0000313" key="3">
    <source>
        <dbReference type="EMBL" id="SPP66640.1"/>
    </source>
</evidence>
<name>A0A330LC33_9BACT</name>
<protein>
    <recommendedName>
        <fullName evidence="2">Quinate/shikimate 5-dehydrogenase/glutamyl-tRNA reductase domain-containing protein</fullName>
    </recommendedName>
</protein>
<evidence type="ECO:0000259" key="2">
    <source>
        <dbReference type="Pfam" id="PF01488"/>
    </source>
</evidence>
<sequence length="582" mass="62014">MLQTITDRLAISLPVIADFHGTLSRGVTQDLGLTCFSFITDTPAEVGTPLSVLFHFGRSVAYMPLAGRVTAVTEEADASPTQFRIDIVLPSLSDTERRVLESAFQELASYLDSLGAHDAAARAAARADLVTANPRSILSLFITDNPFALPYHLPLAAEGLPQTSFAHVAGSAPLASIPRPSVQVPVAASIRATGAERFSWSLVGEGLGLAAQLLRDLAIRFLPGPVTRLFVTPITFAFIGHPRTLDDVPRKFPFARLLPAPVVDRWFRSQWPFVASYITGLTMADGTPTTGAMLISPLTTEQMIRNPRLARQRVLETVHLAEKMGAMIAGLGAFTSIVTRDGRDLEGKVHLGLTTGNPHSAAIAMQNILEAAALTNLSLPHATAAIVGGAGSVGSSCAKMLARLVDRLILIDIKKDAVQTLLTDLAGQPAVVEGTSNLDRIREADIVIAATNNPYILLTAAHLKPGAIVIDAAQPKNVSEEIPHQRPDVIVIESAVVQTPDVDVHFDLDLAPGEALGCLSETMILTAIGWRGHYSLGKADPSLAAHMIASGRALGFRLAKFRNSTGYITDQHLQTIARARTA</sequence>
<dbReference type="RefSeq" id="WP_121990782.1">
    <property type="nucleotide sequence ID" value="NZ_OUNR01000021.1"/>
</dbReference>
<proteinExistence type="predicted"/>
<organism evidence="3 4">
    <name type="scientific">Nitrospira lenta</name>
    <dbReference type="NCBI Taxonomy" id="1436998"/>
    <lineage>
        <taxon>Bacteria</taxon>
        <taxon>Pseudomonadati</taxon>
        <taxon>Nitrospirota</taxon>
        <taxon>Nitrospiria</taxon>
        <taxon>Nitrospirales</taxon>
        <taxon>Nitrospiraceae</taxon>
        <taxon>Nitrospira</taxon>
    </lineage>
</organism>
<keyword evidence="1" id="KW-0521">NADP</keyword>
<dbReference type="InterPro" id="IPR036291">
    <property type="entry name" value="NAD(P)-bd_dom_sf"/>
</dbReference>
<dbReference type="EMBL" id="OUNR01000021">
    <property type="protein sequence ID" value="SPP66640.1"/>
    <property type="molecule type" value="Genomic_DNA"/>
</dbReference>
<dbReference type="OrthoDB" id="9808814at2"/>
<dbReference type="Proteomes" id="UP000248168">
    <property type="component" value="Unassembled WGS sequence"/>
</dbReference>
<accession>A0A330LC33</accession>
<dbReference type="SUPFAM" id="SSF51735">
    <property type="entry name" value="NAD(P)-binding Rossmann-fold domains"/>
    <property type="match status" value="1"/>
</dbReference>